<reference evidence="1 2" key="1">
    <citation type="submission" date="2019-04" db="EMBL/GenBank/DDBJ databases">
        <title>An improved genome assembly and genetic linkage map for asparagus bean, Vigna unguiculata ssp. sesquipedialis.</title>
        <authorList>
            <person name="Xia Q."/>
            <person name="Zhang R."/>
            <person name="Dong Y."/>
        </authorList>
    </citation>
    <scope>NUCLEOTIDE SEQUENCE [LARGE SCALE GENOMIC DNA]</scope>
    <source>
        <tissue evidence="1">Leaf</tissue>
    </source>
</reference>
<evidence type="ECO:0000313" key="1">
    <source>
        <dbReference type="EMBL" id="QCD97301.1"/>
    </source>
</evidence>
<dbReference type="AlphaFoldDB" id="A0A4D6MA76"/>
<dbReference type="Proteomes" id="UP000501690">
    <property type="component" value="Linkage Group LG6"/>
</dbReference>
<evidence type="ECO:0000313" key="2">
    <source>
        <dbReference type="Proteomes" id="UP000501690"/>
    </source>
</evidence>
<proteinExistence type="predicted"/>
<protein>
    <submittedName>
        <fullName evidence="1">Uncharacterized protein</fullName>
    </submittedName>
</protein>
<organism evidence="1 2">
    <name type="scientific">Vigna unguiculata</name>
    <name type="common">Cowpea</name>
    <dbReference type="NCBI Taxonomy" id="3917"/>
    <lineage>
        <taxon>Eukaryota</taxon>
        <taxon>Viridiplantae</taxon>
        <taxon>Streptophyta</taxon>
        <taxon>Embryophyta</taxon>
        <taxon>Tracheophyta</taxon>
        <taxon>Spermatophyta</taxon>
        <taxon>Magnoliopsida</taxon>
        <taxon>eudicotyledons</taxon>
        <taxon>Gunneridae</taxon>
        <taxon>Pentapetalae</taxon>
        <taxon>rosids</taxon>
        <taxon>fabids</taxon>
        <taxon>Fabales</taxon>
        <taxon>Fabaceae</taxon>
        <taxon>Papilionoideae</taxon>
        <taxon>50 kb inversion clade</taxon>
        <taxon>NPAAA clade</taxon>
        <taxon>indigoferoid/millettioid clade</taxon>
        <taxon>Phaseoleae</taxon>
        <taxon>Vigna</taxon>
    </lineage>
</organism>
<keyword evidence="2" id="KW-1185">Reference proteome</keyword>
<name>A0A4D6MA76_VIGUN</name>
<dbReference type="EMBL" id="CP039350">
    <property type="protein sequence ID" value="QCD97301.1"/>
    <property type="molecule type" value="Genomic_DNA"/>
</dbReference>
<gene>
    <name evidence="1" type="ORF">DEO72_LG6g2011</name>
</gene>
<accession>A0A4D6MA76</accession>
<sequence length="114" mass="12754">MNISPAKLLLHPSCGNVTPTKNYHRRTFLPPTKAVVGEIVGTGDVIGVVGAFHLLLHARVGQLLPCMTSLNVAIALRRTVVAAPCHYRRRQHQQCHFLRVWGFSFHLLLQMHSQ</sequence>